<reference evidence="1" key="2">
    <citation type="journal article" date="2015" name="Data Brief">
        <title>Shoot transcriptome of the giant reed, Arundo donax.</title>
        <authorList>
            <person name="Barrero R.A."/>
            <person name="Guerrero F.D."/>
            <person name="Moolhuijzen P."/>
            <person name="Goolsby J.A."/>
            <person name="Tidwell J."/>
            <person name="Bellgard S.E."/>
            <person name="Bellgard M.I."/>
        </authorList>
    </citation>
    <scope>NUCLEOTIDE SEQUENCE</scope>
    <source>
        <tissue evidence="1">Shoot tissue taken approximately 20 cm above the soil surface</tissue>
    </source>
</reference>
<proteinExistence type="predicted"/>
<name>A0A0A9FLU9_ARUDO</name>
<accession>A0A0A9FLU9</accession>
<reference evidence="1" key="1">
    <citation type="submission" date="2014-09" db="EMBL/GenBank/DDBJ databases">
        <authorList>
            <person name="Magalhaes I.L.F."/>
            <person name="Oliveira U."/>
            <person name="Santos F.R."/>
            <person name="Vidigal T.H.D.A."/>
            <person name="Brescovit A.D."/>
            <person name="Santos A.J."/>
        </authorList>
    </citation>
    <scope>NUCLEOTIDE SEQUENCE</scope>
    <source>
        <tissue evidence="1">Shoot tissue taken approximately 20 cm above the soil surface</tissue>
    </source>
</reference>
<evidence type="ECO:0000313" key="1">
    <source>
        <dbReference type="EMBL" id="JAE12199.1"/>
    </source>
</evidence>
<sequence length="23" mass="2622">MDYPHIAVYLVVDKSIATIVTWS</sequence>
<protein>
    <submittedName>
        <fullName evidence="1">Uncharacterized protein</fullName>
    </submittedName>
</protein>
<organism evidence="1">
    <name type="scientific">Arundo donax</name>
    <name type="common">Giant reed</name>
    <name type="synonym">Donax arundinaceus</name>
    <dbReference type="NCBI Taxonomy" id="35708"/>
    <lineage>
        <taxon>Eukaryota</taxon>
        <taxon>Viridiplantae</taxon>
        <taxon>Streptophyta</taxon>
        <taxon>Embryophyta</taxon>
        <taxon>Tracheophyta</taxon>
        <taxon>Spermatophyta</taxon>
        <taxon>Magnoliopsida</taxon>
        <taxon>Liliopsida</taxon>
        <taxon>Poales</taxon>
        <taxon>Poaceae</taxon>
        <taxon>PACMAD clade</taxon>
        <taxon>Arundinoideae</taxon>
        <taxon>Arundineae</taxon>
        <taxon>Arundo</taxon>
    </lineage>
</organism>
<dbReference type="EMBL" id="GBRH01185697">
    <property type="protein sequence ID" value="JAE12199.1"/>
    <property type="molecule type" value="Transcribed_RNA"/>
</dbReference>
<dbReference type="AlphaFoldDB" id="A0A0A9FLU9"/>